<gene>
    <name evidence="4" type="ORF">JJB74_17055</name>
</gene>
<feature type="region of interest" description="Disordered" evidence="3">
    <location>
        <begin position="28"/>
        <end position="50"/>
    </location>
</feature>
<organism evidence="4 5">
    <name type="scientific">Noviherbaspirillum pedocola</name>
    <dbReference type="NCBI Taxonomy" id="2801341"/>
    <lineage>
        <taxon>Bacteria</taxon>
        <taxon>Pseudomonadati</taxon>
        <taxon>Pseudomonadota</taxon>
        <taxon>Betaproteobacteria</taxon>
        <taxon>Burkholderiales</taxon>
        <taxon>Oxalobacteraceae</taxon>
        <taxon>Noviherbaspirillum</taxon>
    </lineage>
</organism>
<keyword evidence="5" id="KW-1185">Reference proteome</keyword>
<protein>
    <submittedName>
        <fullName evidence="4">PHB depolymerase family esterase</fullName>
    </submittedName>
</protein>
<dbReference type="InterPro" id="IPR050955">
    <property type="entry name" value="Plant_Biomass_Hydrol_Est"/>
</dbReference>
<evidence type="ECO:0000256" key="3">
    <source>
        <dbReference type="SAM" id="MobiDB-lite"/>
    </source>
</evidence>
<dbReference type="InterPro" id="IPR029058">
    <property type="entry name" value="AB_hydrolase_fold"/>
</dbReference>
<dbReference type="GO" id="GO:0005576">
    <property type="term" value="C:extracellular region"/>
    <property type="evidence" value="ECO:0007669"/>
    <property type="project" value="InterPro"/>
</dbReference>
<evidence type="ECO:0000256" key="1">
    <source>
        <dbReference type="ARBA" id="ARBA00022729"/>
    </source>
</evidence>
<dbReference type="PANTHER" id="PTHR43037:SF1">
    <property type="entry name" value="BLL1128 PROTEIN"/>
    <property type="match status" value="1"/>
</dbReference>
<dbReference type="InterPro" id="IPR010126">
    <property type="entry name" value="Esterase_phb"/>
</dbReference>
<evidence type="ECO:0000313" key="5">
    <source>
        <dbReference type="Proteomes" id="UP000622890"/>
    </source>
</evidence>
<dbReference type="AlphaFoldDB" id="A0A934W6K2"/>
<keyword evidence="1" id="KW-0732">Signal</keyword>
<reference evidence="4" key="1">
    <citation type="submission" date="2021-01" db="EMBL/GenBank/DDBJ databases">
        <title>Genome sequence of strain Noviherbaspirillum sp. DKR-6.</title>
        <authorList>
            <person name="Chaudhary D.K."/>
        </authorList>
    </citation>
    <scope>NUCLEOTIDE SEQUENCE</scope>
    <source>
        <strain evidence="4">DKR-6</strain>
    </source>
</reference>
<dbReference type="SUPFAM" id="SSF53474">
    <property type="entry name" value="alpha/beta-Hydrolases"/>
    <property type="match status" value="1"/>
</dbReference>
<dbReference type="GO" id="GO:0016787">
    <property type="term" value="F:hydrolase activity"/>
    <property type="evidence" value="ECO:0007669"/>
    <property type="project" value="UniProtKB-KW"/>
</dbReference>
<keyword evidence="2" id="KW-0378">Hydrolase</keyword>
<comment type="caution">
    <text evidence="4">The sequence shown here is derived from an EMBL/GenBank/DDBJ whole genome shotgun (WGS) entry which is preliminary data.</text>
</comment>
<accession>A0A934W6K2</accession>
<dbReference type="Pfam" id="PF10503">
    <property type="entry name" value="Esterase_PHB"/>
    <property type="match status" value="1"/>
</dbReference>
<sequence length="379" mass="41538">MKNFTKLWLASFKVAAKAQRQTQKRLLDSLLPQAPKPATPRRKAAKTASVSGVAAKSARTAAKPAPGPAFPVDEASRLPGKWMAYTYALSSPRAPLRRMPYWLYLPKSAAGPPLPLVVMLHGCEQTAPGFAQGTRMNWLAEREGFAVLYPQQTPRGHPQRCWHWYERHTQEGAEDAERIVGIVTRACASYAIDRSRIYIAGLSAGAGMAQIVALNHPELFAAVGLHSGAVFGASRNRAAAMGVMQFGGAREAQAAIAELLQRKPGFPGMPAILIHGREDRVVRHVNLEQLAAQFRVLNAIEPDAMRLSEKAARGGQRAAHAYRLQDGWRGRKLLLRVCEIHGLEHAWSGGDAHVKYHSGIGPDASAMMWDFFARHRRGT</sequence>
<evidence type="ECO:0000256" key="2">
    <source>
        <dbReference type="ARBA" id="ARBA00022801"/>
    </source>
</evidence>
<dbReference type="PANTHER" id="PTHR43037">
    <property type="entry name" value="UNNAMED PRODUCT-RELATED"/>
    <property type="match status" value="1"/>
</dbReference>
<dbReference type="NCBIfam" id="TIGR01840">
    <property type="entry name" value="esterase_phb"/>
    <property type="match status" value="1"/>
</dbReference>
<dbReference type="EMBL" id="JAEPBG010000007">
    <property type="protein sequence ID" value="MBK4736332.1"/>
    <property type="molecule type" value="Genomic_DNA"/>
</dbReference>
<dbReference type="Proteomes" id="UP000622890">
    <property type="component" value="Unassembled WGS sequence"/>
</dbReference>
<name>A0A934W6K2_9BURK</name>
<evidence type="ECO:0000313" key="4">
    <source>
        <dbReference type="EMBL" id="MBK4736332.1"/>
    </source>
</evidence>
<dbReference type="RefSeq" id="WP_200593688.1">
    <property type="nucleotide sequence ID" value="NZ_JAEPBG010000007.1"/>
</dbReference>
<dbReference type="Gene3D" id="3.40.50.1820">
    <property type="entry name" value="alpha/beta hydrolase"/>
    <property type="match status" value="1"/>
</dbReference>
<proteinExistence type="predicted"/>